<evidence type="ECO:0000313" key="2">
    <source>
        <dbReference type="Proteomes" id="UP000236291"/>
    </source>
</evidence>
<organism evidence="1 2">
    <name type="scientific">Trifolium pratense</name>
    <name type="common">Red clover</name>
    <dbReference type="NCBI Taxonomy" id="57577"/>
    <lineage>
        <taxon>Eukaryota</taxon>
        <taxon>Viridiplantae</taxon>
        <taxon>Streptophyta</taxon>
        <taxon>Embryophyta</taxon>
        <taxon>Tracheophyta</taxon>
        <taxon>Spermatophyta</taxon>
        <taxon>Magnoliopsida</taxon>
        <taxon>eudicotyledons</taxon>
        <taxon>Gunneridae</taxon>
        <taxon>Pentapetalae</taxon>
        <taxon>rosids</taxon>
        <taxon>fabids</taxon>
        <taxon>Fabales</taxon>
        <taxon>Fabaceae</taxon>
        <taxon>Papilionoideae</taxon>
        <taxon>50 kb inversion clade</taxon>
        <taxon>NPAAA clade</taxon>
        <taxon>Hologalegina</taxon>
        <taxon>IRL clade</taxon>
        <taxon>Trifolieae</taxon>
        <taxon>Trifolium</taxon>
    </lineage>
</organism>
<reference evidence="1 2" key="1">
    <citation type="journal article" date="2014" name="Am. J. Bot.">
        <title>Genome assembly and annotation for red clover (Trifolium pratense; Fabaceae).</title>
        <authorList>
            <person name="Istvanek J."/>
            <person name="Jaros M."/>
            <person name="Krenek A."/>
            <person name="Repkova J."/>
        </authorList>
    </citation>
    <scope>NUCLEOTIDE SEQUENCE [LARGE SCALE GENOMIC DNA]</scope>
    <source>
        <strain evidence="2">cv. Tatra</strain>
        <tissue evidence="1">Young leaves</tissue>
    </source>
</reference>
<reference evidence="1 2" key="2">
    <citation type="journal article" date="2017" name="Front. Plant Sci.">
        <title>Gene Classification and Mining of Molecular Markers Useful in Red Clover (Trifolium pratense) Breeding.</title>
        <authorList>
            <person name="Istvanek J."/>
            <person name="Dluhosova J."/>
            <person name="Dluhos P."/>
            <person name="Patkova L."/>
            <person name="Nedelnik J."/>
            <person name="Repkova J."/>
        </authorList>
    </citation>
    <scope>NUCLEOTIDE SEQUENCE [LARGE SCALE GENOMIC DNA]</scope>
    <source>
        <strain evidence="2">cv. Tatra</strain>
        <tissue evidence="1">Young leaves</tissue>
    </source>
</reference>
<dbReference type="Proteomes" id="UP000236291">
    <property type="component" value="Unassembled WGS sequence"/>
</dbReference>
<sequence>MASTSRRIPTAEDIAKYKNKFHTIIDPNM</sequence>
<accession>A0A2K3JNV6</accession>
<proteinExistence type="predicted"/>
<dbReference type="EMBL" id="ASHM01072513">
    <property type="protein sequence ID" value="PNX55719.1"/>
    <property type="molecule type" value="Genomic_DNA"/>
</dbReference>
<name>A0A2K3JNV6_TRIPR</name>
<feature type="non-terminal residue" evidence="1">
    <location>
        <position position="29"/>
    </location>
</feature>
<protein>
    <submittedName>
        <fullName evidence="1">Uncharacterized protein</fullName>
    </submittedName>
</protein>
<evidence type="ECO:0000313" key="1">
    <source>
        <dbReference type="EMBL" id="PNX55719.1"/>
    </source>
</evidence>
<gene>
    <name evidence="1" type="ORF">L195_g049349</name>
</gene>
<dbReference type="AlphaFoldDB" id="A0A2K3JNV6"/>
<comment type="caution">
    <text evidence="1">The sequence shown here is derived from an EMBL/GenBank/DDBJ whole genome shotgun (WGS) entry which is preliminary data.</text>
</comment>